<dbReference type="RefSeq" id="WP_011643615.1">
    <property type="nucleotide sequence ID" value="NC_008347.1"/>
</dbReference>
<keyword evidence="4" id="KW-1185">Reference proteome</keyword>
<feature type="compositionally biased region" description="Gly residues" evidence="1">
    <location>
        <begin position="57"/>
        <end position="67"/>
    </location>
</feature>
<feature type="signal peptide" evidence="2">
    <location>
        <begin position="1"/>
        <end position="28"/>
    </location>
</feature>
<protein>
    <recommendedName>
        <fullName evidence="5">DUF2202 domain-containing protein</fullName>
    </recommendedName>
</protein>
<dbReference type="KEGG" id="mmr:Mmar10_1676"/>
<sequence length="285" mass="29597" precursor="true">MGIKRRTRIWTSVGTAALLGGLAGCSNPAETPASPEGHQDLAANHAPAPTFSEGEGEGQGGGSGGEFGIDPAEAERNPVVYLIALEVMRAHYLAGIDALEAGERTAGAEMFAHPIAEIYIDFEPVLEAQGAPLFGDAMTDASVAPYSGESDEAIAAYVTNVIDSIDAASAFAPRGQISPAGVHARVLSDLIERAVLQYEVLATNPDAQEPYLDGYGFSRAAQRYAGNHLEQIAEADADMALDLGRTISAIGRVFPTATRPAELAGDSAALTAMAADIRRGADAMR</sequence>
<dbReference type="eggNOG" id="COG1555">
    <property type="taxonomic scope" value="Bacteria"/>
</dbReference>
<name>Q0AP19_MARMM</name>
<evidence type="ECO:0000256" key="2">
    <source>
        <dbReference type="SAM" id="SignalP"/>
    </source>
</evidence>
<dbReference type="OrthoDB" id="7410028at2"/>
<dbReference type="Proteomes" id="UP000001964">
    <property type="component" value="Chromosome"/>
</dbReference>
<evidence type="ECO:0000313" key="3">
    <source>
        <dbReference type="EMBL" id="ABI65968.1"/>
    </source>
</evidence>
<dbReference type="EMBL" id="CP000449">
    <property type="protein sequence ID" value="ABI65968.1"/>
    <property type="molecule type" value="Genomic_DNA"/>
</dbReference>
<dbReference type="STRING" id="394221.Mmar10_1676"/>
<evidence type="ECO:0000256" key="1">
    <source>
        <dbReference type="SAM" id="MobiDB-lite"/>
    </source>
</evidence>
<evidence type="ECO:0000313" key="4">
    <source>
        <dbReference type="Proteomes" id="UP000001964"/>
    </source>
</evidence>
<proteinExistence type="predicted"/>
<organism evidence="3 4">
    <name type="scientific">Maricaulis maris (strain MCS10)</name>
    <name type="common">Caulobacter maris</name>
    <dbReference type="NCBI Taxonomy" id="394221"/>
    <lineage>
        <taxon>Bacteria</taxon>
        <taxon>Pseudomonadati</taxon>
        <taxon>Pseudomonadota</taxon>
        <taxon>Alphaproteobacteria</taxon>
        <taxon>Maricaulales</taxon>
        <taxon>Maricaulaceae</taxon>
        <taxon>Maricaulis</taxon>
    </lineage>
</organism>
<dbReference type="PROSITE" id="PS51257">
    <property type="entry name" value="PROKAR_LIPOPROTEIN"/>
    <property type="match status" value="1"/>
</dbReference>
<feature type="region of interest" description="Disordered" evidence="1">
    <location>
        <begin position="27"/>
        <end position="70"/>
    </location>
</feature>
<keyword evidence="2" id="KW-0732">Signal</keyword>
<gene>
    <name evidence="3" type="ordered locus">Mmar10_1676</name>
</gene>
<dbReference type="AlphaFoldDB" id="Q0AP19"/>
<feature type="chain" id="PRO_5004168336" description="DUF2202 domain-containing protein" evidence="2">
    <location>
        <begin position="29"/>
        <end position="285"/>
    </location>
</feature>
<accession>Q0AP19</accession>
<reference evidence="3 4" key="1">
    <citation type="submission" date="2006-08" db="EMBL/GenBank/DDBJ databases">
        <title>Complete sequence of Maricaulis maris MCS10.</title>
        <authorList>
            <consortium name="US DOE Joint Genome Institute"/>
            <person name="Copeland A."/>
            <person name="Lucas S."/>
            <person name="Lapidus A."/>
            <person name="Barry K."/>
            <person name="Detter J.C."/>
            <person name="Glavina del Rio T."/>
            <person name="Hammon N."/>
            <person name="Israni S."/>
            <person name="Dalin E."/>
            <person name="Tice H."/>
            <person name="Pitluck S."/>
            <person name="Saunders E."/>
            <person name="Brettin T."/>
            <person name="Bruce D."/>
            <person name="Han C."/>
            <person name="Tapia R."/>
            <person name="Gilna P."/>
            <person name="Schmutz J."/>
            <person name="Larimer F."/>
            <person name="Land M."/>
            <person name="Hauser L."/>
            <person name="Kyrpides N."/>
            <person name="Mikhailova N."/>
            <person name="Viollier P."/>
            <person name="Stephens C."/>
            <person name="Richardson P."/>
        </authorList>
    </citation>
    <scope>NUCLEOTIDE SEQUENCE [LARGE SCALE GENOMIC DNA]</scope>
    <source>
        <strain evidence="3 4">MCS10</strain>
    </source>
</reference>
<dbReference type="HOGENOM" id="CLU_975933_0_0_5"/>
<evidence type="ECO:0008006" key="5">
    <source>
        <dbReference type="Google" id="ProtNLM"/>
    </source>
</evidence>